<protein>
    <submittedName>
        <fullName evidence="1">Uncharacterized protein</fullName>
    </submittedName>
</protein>
<name>I3T670_LOTJA</name>
<proteinExistence type="evidence at transcript level"/>
<organism evidence="1">
    <name type="scientific">Lotus japonicus</name>
    <name type="common">Lotus corniculatus var. japonicus</name>
    <dbReference type="NCBI Taxonomy" id="34305"/>
    <lineage>
        <taxon>Eukaryota</taxon>
        <taxon>Viridiplantae</taxon>
        <taxon>Streptophyta</taxon>
        <taxon>Embryophyta</taxon>
        <taxon>Tracheophyta</taxon>
        <taxon>Spermatophyta</taxon>
        <taxon>Magnoliopsida</taxon>
        <taxon>eudicotyledons</taxon>
        <taxon>Gunneridae</taxon>
        <taxon>Pentapetalae</taxon>
        <taxon>rosids</taxon>
        <taxon>fabids</taxon>
        <taxon>Fabales</taxon>
        <taxon>Fabaceae</taxon>
        <taxon>Papilionoideae</taxon>
        <taxon>50 kb inversion clade</taxon>
        <taxon>NPAAA clade</taxon>
        <taxon>Hologalegina</taxon>
        <taxon>robinioid clade</taxon>
        <taxon>Loteae</taxon>
        <taxon>Lotus</taxon>
    </lineage>
</organism>
<dbReference type="InterPro" id="IPR032675">
    <property type="entry name" value="LRR_dom_sf"/>
</dbReference>
<dbReference type="SUPFAM" id="SSF52047">
    <property type="entry name" value="RNI-like"/>
    <property type="match status" value="1"/>
</dbReference>
<sequence>MEKITELDLDKTNMTRFPSSFRNLAGLKKLEVTQLLPSRSLVLMPQLVKLSILKSSGRILEIEGDENMSSMFQSSNVEHIKFSCCHLSYEFLASVLPLFANLKELDLRQSEFTIVPKCIEQCRILRTLLLNDCKQLREIEGIPPSLKILSAIGCESLSLSCRSMLLKKELHEVGGTDFELPSLPYEELYGFNPIPMWFKHGDAGYMVLIPFFNHFIFCICFPYGKEYGEVKIMLNNEVITEVYVTGGHIRLVSVMINSKDEENHLEVQCLSKEKKLEVQSISSLNYDFVCGIHPLT</sequence>
<reference evidence="1" key="1">
    <citation type="submission" date="2012-05" db="EMBL/GenBank/DDBJ databases">
        <authorList>
            <person name="Krishnakumar V."/>
            <person name="Cheung F."/>
            <person name="Xiao Y."/>
            <person name="Chan A."/>
            <person name="Moskal W.A."/>
            <person name="Town C.D."/>
        </authorList>
    </citation>
    <scope>NUCLEOTIDE SEQUENCE</scope>
</reference>
<dbReference type="EMBL" id="BT148218">
    <property type="protein sequence ID" value="AFK48012.1"/>
    <property type="molecule type" value="mRNA"/>
</dbReference>
<accession>I3T670</accession>
<dbReference type="Gene3D" id="3.80.10.10">
    <property type="entry name" value="Ribonuclease Inhibitor"/>
    <property type="match status" value="1"/>
</dbReference>
<dbReference type="AlphaFoldDB" id="I3T670"/>
<evidence type="ECO:0000313" key="1">
    <source>
        <dbReference type="EMBL" id="AFK48012.1"/>
    </source>
</evidence>